<dbReference type="InterPro" id="IPR011059">
    <property type="entry name" value="Metal-dep_hydrolase_composite"/>
</dbReference>
<evidence type="ECO:0000256" key="1">
    <source>
        <dbReference type="SAM" id="SignalP"/>
    </source>
</evidence>
<dbReference type="Gene3D" id="3.10.310.70">
    <property type="match status" value="1"/>
</dbReference>
<dbReference type="InterPro" id="IPR033932">
    <property type="entry name" value="YtcJ-like"/>
</dbReference>
<dbReference type="GO" id="GO:0016810">
    <property type="term" value="F:hydrolase activity, acting on carbon-nitrogen (but not peptide) bonds"/>
    <property type="evidence" value="ECO:0007669"/>
    <property type="project" value="InterPro"/>
</dbReference>
<evidence type="ECO:0000259" key="2">
    <source>
        <dbReference type="Pfam" id="PF07969"/>
    </source>
</evidence>
<dbReference type="AlphaFoldDB" id="A0A8H9I7L2"/>
<dbReference type="EMBL" id="BMZC01000002">
    <property type="protein sequence ID" value="GGZ52064.1"/>
    <property type="molecule type" value="Genomic_DNA"/>
</dbReference>
<gene>
    <name evidence="3" type="ORF">GCM10011274_07580</name>
</gene>
<sequence>MKRALFFILSLVSSTALAAPTHIYNIQGYTLNDKNELSRFSNIVFDGGKVIALGNEESARAYPQAQAIDGKSRVLMPGLIDAHGHILGLGGALLAVDVRGIPNAKAAAKKVRDYAQQSPDAGWILGGGWNQVLWPDKAFPTSAMLDEYVKDRPVWIRRIDGHAGWANSKALQIAGITKDTLDPPGGKIMRHKNGAPTGILIDNAMNMLVEKIPQDTEQQLKRKLDAASEHLLALGITSTHDAGINYATYEYYLKRSRELTLSLRIYAMIAATDPKLADMLKAGPIRDQYDYLSIRSVKVYGDGALGSRGAAMLAPYSDDHENIGLLLTPEKQLKPLFDLIIGSGFQLNIHEIGDRGNRLALDQFEETFSRIKGQHLRHRIEHAQVIDVSDIPRFKTLNIIPSMQPTHATSDMNMAQKRIGKNRLKGAYAWQTFEQQGSIVALGSDFPVELANPFFGIHAAVTRQNRDNQPENGWLKEEAVTVEQAFKGFTYNGAYAAHQEHVIGRLTPGKWADFILVDQDIFTINPQDIWKTKVLETWIGGVKRYDSAL</sequence>
<accession>A0A8H9I7L2</accession>
<dbReference type="SUPFAM" id="SSF51556">
    <property type="entry name" value="Metallo-dependent hydrolases"/>
    <property type="match status" value="1"/>
</dbReference>
<dbReference type="Gene3D" id="3.20.20.140">
    <property type="entry name" value="Metal-dependent hydrolases"/>
    <property type="match status" value="1"/>
</dbReference>
<dbReference type="InterPro" id="IPR032466">
    <property type="entry name" value="Metal_Hydrolase"/>
</dbReference>
<comment type="caution">
    <text evidence="3">The sequence shown here is derived from an EMBL/GenBank/DDBJ whole genome shotgun (WGS) entry which is preliminary data.</text>
</comment>
<protein>
    <submittedName>
        <fullName evidence="3">Amidohydrolase</fullName>
    </submittedName>
</protein>
<dbReference type="SUPFAM" id="SSF51338">
    <property type="entry name" value="Composite domain of metallo-dependent hydrolases"/>
    <property type="match status" value="1"/>
</dbReference>
<dbReference type="PANTHER" id="PTHR22642">
    <property type="entry name" value="IMIDAZOLONEPROPIONASE"/>
    <property type="match status" value="1"/>
</dbReference>
<feature type="chain" id="PRO_5034518437" evidence="1">
    <location>
        <begin position="19"/>
        <end position="549"/>
    </location>
</feature>
<organism evidence="3 4">
    <name type="scientific">Paraglaciecola chathamensis</name>
    <dbReference type="NCBI Taxonomy" id="368405"/>
    <lineage>
        <taxon>Bacteria</taxon>
        <taxon>Pseudomonadati</taxon>
        <taxon>Pseudomonadota</taxon>
        <taxon>Gammaproteobacteria</taxon>
        <taxon>Alteromonadales</taxon>
        <taxon>Alteromonadaceae</taxon>
        <taxon>Paraglaciecola</taxon>
    </lineage>
</organism>
<feature type="domain" description="Amidohydrolase 3" evidence="2">
    <location>
        <begin position="66"/>
        <end position="542"/>
    </location>
</feature>
<evidence type="ECO:0000313" key="3">
    <source>
        <dbReference type="EMBL" id="GGZ52064.1"/>
    </source>
</evidence>
<evidence type="ECO:0000313" key="4">
    <source>
        <dbReference type="Proteomes" id="UP000622604"/>
    </source>
</evidence>
<dbReference type="CDD" id="cd01300">
    <property type="entry name" value="YtcJ_like"/>
    <property type="match status" value="1"/>
</dbReference>
<feature type="signal peptide" evidence="1">
    <location>
        <begin position="1"/>
        <end position="18"/>
    </location>
</feature>
<dbReference type="Proteomes" id="UP000622604">
    <property type="component" value="Unassembled WGS sequence"/>
</dbReference>
<dbReference type="InterPro" id="IPR013108">
    <property type="entry name" value="Amidohydro_3"/>
</dbReference>
<reference evidence="3" key="2">
    <citation type="submission" date="2020-09" db="EMBL/GenBank/DDBJ databases">
        <authorList>
            <person name="Sun Q."/>
            <person name="Kim S."/>
        </authorList>
    </citation>
    <scope>NUCLEOTIDE SEQUENCE</scope>
    <source>
        <strain evidence="3">KCTC 32337</strain>
    </source>
</reference>
<name>A0A8H9I7L2_9ALTE</name>
<dbReference type="PANTHER" id="PTHR22642:SF2">
    <property type="entry name" value="PROTEIN LONG AFTER FAR-RED 3"/>
    <property type="match status" value="1"/>
</dbReference>
<keyword evidence="1" id="KW-0732">Signal</keyword>
<proteinExistence type="predicted"/>
<reference evidence="3" key="1">
    <citation type="journal article" date="2014" name="Int. J. Syst. Evol. Microbiol.">
        <title>Complete genome sequence of Corynebacterium casei LMG S-19264T (=DSM 44701T), isolated from a smear-ripened cheese.</title>
        <authorList>
            <consortium name="US DOE Joint Genome Institute (JGI-PGF)"/>
            <person name="Walter F."/>
            <person name="Albersmeier A."/>
            <person name="Kalinowski J."/>
            <person name="Ruckert C."/>
        </authorList>
    </citation>
    <scope>NUCLEOTIDE SEQUENCE</scope>
    <source>
        <strain evidence="3">KCTC 32337</strain>
    </source>
</reference>
<dbReference type="Gene3D" id="2.30.40.10">
    <property type="entry name" value="Urease, subunit C, domain 1"/>
    <property type="match status" value="1"/>
</dbReference>
<dbReference type="Pfam" id="PF07969">
    <property type="entry name" value="Amidohydro_3"/>
    <property type="match status" value="1"/>
</dbReference>
<dbReference type="RefSeq" id="WP_191865350.1">
    <property type="nucleotide sequence ID" value="NZ_BMZC01000002.1"/>
</dbReference>